<protein>
    <submittedName>
        <fullName evidence="1">Uncharacterized protein</fullName>
    </submittedName>
</protein>
<name>A0A0W8E6J0_9ZZZZ</name>
<proteinExistence type="predicted"/>
<dbReference type="EMBL" id="LNQE01001861">
    <property type="protein sequence ID" value="KUG04045.1"/>
    <property type="molecule type" value="Genomic_DNA"/>
</dbReference>
<reference evidence="1" key="1">
    <citation type="journal article" date="2015" name="Proc. Natl. Acad. Sci. U.S.A.">
        <title>Networks of energetic and metabolic interactions define dynamics in microbial communities.</title>
        <authorList>
            <person name="Embree M."/>
            <person name="Liu J.K."/>
            <person name="Al-Bassam M.M."/>
            <person name="Zengler K."/>
        </authorList>
    </citation>
    <scope>NUCLEOTIDE SEQUENCE</scope>
</reference>
<accession>A0A0W8E6J0</accession>
<gene>
    <name evidence="1" type="ORF">ASZ90_018571</name>
</gene>
<sequence>MAGSSLLLGVAFLFGNQSTENDRITILAQQPQKAPGLIQSI</sequence>
<comment type="caution">
    <text evidence="1">The sequence shown here is derived from an EMBL/GenBank/DDBJ whole genome shotgun (WGS) entry which is preliminary data.</text>
</comment>
<organism evidence="1">
    <name type="scientific">hydrocarbon metagenome</name>
    <dbReference type="NCBI Taxonomy" id="938273"/>
    <lineage>
        <taxon>unclassified sequences</taxon>
        <taxon>metagenomes</taxon>
        <taxon>ecological metagenomes</taxon>
    </lineage>
</organism>
<evidence type="ECO:0000313" key="1">
    <source>
        <dbReference type="EMBL" id="KUG04045.1"/>
    </source>
</evidence>
<dbReference type="AlphaFoldDB" id="A0A0W8E6J0"/>